<reference evidence="2 3" key="1">
    <citation type="journal article" date="2015" name="Nature">
        <title>rRNA introns, odd ribosomes, and small enigmatic genomes across a large radiation of phyla.</title>
        <authorList>
            <person name="Brown C.T."/>
            <person name="Hug L.A."/>
            <person name="Thomas B.C."/>
            <person name="Sharon I."/>
            <person name="Castelle C.J."/>
            <person name="Singh A."/>
            <person name="Wilkins M.J."/>
            <person name="Williams K.H."/>
            <person name="Banfield J.F."/>
        </authorList>
    </citation>
    <scope>NUCLEOTIDE SEQUENCE [LARGE SCALE GENOMIC DNA]</scope>
</reference>
<feature type="transmembrane region" description="Helical" evidence="1">
    <location>
        <begin position="6"/>
        <end position="25"/>
    </location>
</feature>
<dbReference type="AlphaFoldDB" id="A0A0G0US58"/>
<evidence type="ECO:0000313" key="3">
    <source>
        <dbReference type="Proteomes" id="UP000034190"/>
    </source>
</evidence>
<keyword evidence="1" id="KW-0812">Transmembrane</keyword>
<protein>
    <submittedName>
        <fullName evidence="2">Uncharacterized protein</fullName>
    </submittedName>
</protein>
<keyword evidence="1" id="KW-1133">Transmembrane helix</keyword>
<organism evidence="2 3">
    <name type="scientific">Candidatus Falkowbacteria bacterium GW2011_GWA2_41_14</name>
    <dbReference type="NCBI Taxonomy" id="1618635"/>
    <lineage>
        <taxon>Bacteria</taxon>
        <taxon>Candidatus Falkowiibacteriota</taxon>
    </lineage>
</organism>
<dbReference type="EMBL" id="LCAP01000004">
    <property type="protein sequence ID" value="KKR91573.1"/>
    <property type="molecule type" value="Genomic_DNA"/>
</dbReference>
<accession>A0A0G0US58</accession>
<evidence type="ECO:0000313" key="2">
    <source>
        <dbReference type="EMBL" id="KKR91573.1"/>
    </source>
</evidence>
<keyword evidence="1" id="KW-0472">Membrane</keyword>
<dbReference type="Proteomes" id="UP000034190">
    <property type="component" value="Unassembled WGS sequence"/>
</dbReference>
<feature type="transmembrane region" description="Helical" evidence="1">
    <location>
        <begin position="45"/>
        <end position="63"/>
    </location>
</feature>
<evidence type="ECO:0000256" key="1">
    <source>
        <dbReference type="SAM" id="Phobius"/>
    </source>
</evidence>
<sequence>MTMKLISFGSGVLLSFVTFVAGWTIERFAIERNIRQGILPEWKSVTPPLFGTTVVCVSLIALLKTDLPIMVGFSAWIFSSLGIVCSFARHKNNLKKRTVTLSVQCSTFCNGTLTEGITPDRDGALCFADTTQGMRSIPLYFIDNSGIIRYGVIEYDKAKKYPTSIHQRGYPPKEFELPFLVRVNTHAEKWGRTPRGIPFIMDGLTGALKGNSLLLCYAEEPTEEGWRAFAENSLILLIEGDMLSITDTSGTSYVIGVTKRTLWLERIHTS</sequence>
<proteinExistence type="predicted"/>
<gene>
    <name evidence="2" type="ORF">UU43_C0004G0021</name>
</gene>
<name>A0A0G0US58_9BACT</name>
<feature type="transmembrane region" description="Helical" evidence="1">
    <location>
        <begin position="69"/>
        <end position="88"/>
    </location>
</feature>
<comment type="caution">
    <text evidence="2">The sequence shown here is derived from an EMBL/GenBank/DDBJ whole genome shotgun (WGS) entry which is preliminary data.</text>
</comment>